<keyword evidence="2 4" id="KW-0813">Transport</keyword>
<dbReference type="PANTHER" id="PTHR30570">
    <property type="entry name" value="PERIPLASMIC PHOSPHATE BINDING COMPONENT OF PHOSPHATE ABC TRANSPORTER"/>
    <property type="match status" value="1"/>
</dbReference>
<dbReference type="NCBIfam" id="TIGR02136">
    <property type="entry name" value="ptsS_2"/>
    <property type="match status" value="1"/>
</dbReference>
<evidence type="ECO:0000256" key="3">
    <source>
        <dbReference type="ARBA" id="ARBA00022729"/>
    </source>
</evidence>
<feature type="domain" description="PBP" evidence="5">
    <location>
        <begin position="30"/>
        <end position="286"/>
    </location>
</feature>
<feature type="chain" id="PRO_5038171377" description="Phosphate-binding protein" evidence="4">
    <location>
        <begin position="25"/>
        <end position="323"/>
    </location>
</feature>
<keyword evidence="4" id="KW-0592">Phosphate transport</keyword>
<evidence type="ECO:0000256" key="2">
    <source>
        <dbReference type="ARBA" id="ARBA00022448"/>
    </source>
</evidence>
<proteinExistence type="inferred from homology"/>
<accession>A0A964BT81</accession>
<organism evidence="6 7">
    <name type="scientific">Waterburya agarophytonicola KI4</name>
    <dbReference type="NCBI Taxonomy" id="2874699"/>
    <lineage>
        <taxon>Bacteria</taxon>
        <taxon>Bacillati</taxon>
        <taxon>Cyanobacteriota</taxon>
        <taxon>Cyanophyceae</taxon>
        <taxon>Pleurocapsales</taxon>
        <taxon>Hyellaceae</taxon>
        <taxon>Waterburya</taxon>
        <taxon>Waterburya agarophytonicola</taxon>
    </lineage>
</organism>
<dbReference type="CDD" id="cd13654">
    <property type="entry name" value="PBP2_phosphate_like_2"/>
    <property type="match status" value="1"/>
</dbReference>
<comment type="function">
    <text evidence="4">Involved in the system for phosphate transport across the cytoplasmic membrane.</text>
</comment>
<evidence type="ECO:0000313" key="7">
    <source>
        <dbReference type="Proteomes" id="UP000729733"/>
    </source>
</evidence>
<keyword evidence="7" id="KW-1185">Reference proteome</keyword>
<dbReference type="EMBL" id="JADWDC010000039">
    <property type="protein sequence ID" value="MCC0178282.1"/>
    <property type="molecule type" value="Genomic_DNA"/>
</dbReference>
<feature type="signal peptide" evidence="4">
    <location>
        <begin position="1"/>
        <end position="24"/>
    </location>
</feature>
<evidence type="ECO:0000313" key="6">
    <source>
        <dbReference type="EMBL" id="MCC0178282.1"/>
    </source>
</evidence>
<dbReference type="Gene3D" id="3.40.190.10">
    <property type="entry name" value="Periplasmic binding protein-like II"/>
    <property type="match status" value="2"/>
</dbReference>
<dbReference type="Pfam" id="PF12849">
    <property type="entry name" value="PBP_like_2"/>
    <property type="match status" value="1"/>
</dbReference>
<dbReference type="InterPro" id="IPR011862">
    <property type="entry name" value="Phos-bd"/>
</dbReference>
<gene>
    <name evidence="6" type="ORF">I4641_14975</name>
</gene>
<sequence length="323" mass="34542">MNYKQKGFKTAGILAIAAASVALVVPAVKSQSGSIIKIDGSSTVYPITEAVAEEYQIENKGATQVTVGVSGTGGGFKKFCSEDEAVRTDISDASRPIKEEEMAMCEAAGVEYIEIPVAYDAITVVANPENPIESMTVEELAQIWDPESEGEITNWSQVNPEWPDAEFVLYGPGADSGTFDGFTDKINGDEGASRTDYTPSEDDNVLVQGVSSDPNALGYFGYSYYEENQDKLKAIAIDAGEGAVVPSVETVRDGSYAPLSRPIYIYVNAQAAEKPEVAEFVEFYLTNAEGLVPEVGSVPLTPEEYQEGIARFQNGETGTTAAK</sequence>
<dbReference type="GO" id="GO:0006817">
    <property type="term" value="P:phosphate ion transport"/>
    <property type="evidence" value="ECO:0007669"/>
    <property type="project" value="UniProtKB-UniRule"/>
</dbReference>
<dbReference type="RefSeq" id="WP_229641348.1">
    <property type="nucleotide sequence ID" value="NZ_JADWDC010000039.1"/>
</dbReference>
<name>A0A964BT81_9CYAN</name>
<evidence type="ECO:0000256" key="4">
    <source>
        <dbReference type="RuleBase" id="RU367119"/>
    </source>
</evidence>
<dbReference type="SUPFAM" id="SSF53850">
    <property type="entry name" value="Periplasmic binding protein-like II"/>
    <property type="match status" value="1"/>
</dbReference>
<evidence type="ECO:0000256" key="1">
    <source>
        <dbReference type="ARBA" id="ARBA00008725"/>
    </source>
</evidence>
<dbReference type="GO" id="GO:0042301">
    <property type="term" value="F:phosphate ion binding"/>
    <property type="evidence" value="ECO:0007669"/>
    <property type="project" value="UniProtKB-UniRule"/>
</dbReference>
<keyword evidence="3 4" id="KW-0732">Signal</keyword>
<reference evidence="6" key="1">
    <citation type="journal article" date="2021" name="Antonie Van Leeuwenhoek">
        <title>Draft genome and description of Waterburya agarophytonicola gen. nov. sp. nov. (Pleurocapsales, Cyanobacteria): a seaweed symbiont.</title>
        <authorList>
            <person name="Bonthond G."/>
            <person name="Shalygin S."/>
            <person name="Bayer T."/>
            <person name="Weinberger F."/>
        </authorList>
    </citation>
    <scope>NUCLEOTIDE SEQUENCE</scope>
    <source>
        <strain evidence="6">KI4</strain>
    </source>
</reference>
<dbReference type="Proteomes" id="UP000729733">
    <property type="component" value="Unassembled WGS sequence"/>
</dbReference>
<evidence type="ECO:0000259" key="5">
    <source>
        <dbReference type="Pfam" id="PF12849"/>
    </source>
</evidence>
<dbReference type="AlphaFoldDB" id="A0A964BT81"/>
<comment type="similarity">
    <text evidence="1 4">Belongs to the PstS family.</text>
</comment>
<protein>
    <recommendedName>
        <fullName evidence="4">Phosphate-binding protein</fullName>
    </recommendedName>
</protein>
<dbReference type="InterPro" id="IPR050811">
    <property type="entry name" value="Phosphate_ABC_transporter"/>
</dbReference>
<dbReference type="PANTHER" id="PTHR30570:SF1">
    <property type="entry name" value="PHOSPHATE-BINDING PROTEIN PSTS"/>
    <property type="match status" value="1"/>
</dbReference>
<comment type="caution">
    <text evidence="6">The sequence shown here is derived from an EMBL/GenBank/DDBJ whole genome shotgun (WGS) entry which is preliminary data.</text>
</comment>
<dbReference type="InterPro" id="IPR024370">
    <property type="entry name" value="PBP_domain"/>
</dbReference>